<dbReference type="InterPro" id="IPR002312">
    <property type="entry name" value="Asp/Asn-tRNA-synth_IIb"/>
</dbReference>
<comment type="caution">
    <text evidence="9">The sequence shown here is derived from an EMBL/GenBank/DDBJ whole genome shotgun (WGS) entry which is preliminary data.</text>
</comment>
<dbReference type="Proteomes" id="UP000234335">
    <property type="component" value="Unassembled WGS sequence"/>
</dbReference>
<dbReference type="NCBIfam" id="NF001750">
    <property type="entry name" value="PRK00476.1"/>
    <property type="match status" value="1"/>
</dbReference>
<dbReference type="Gene3D" id="2.40.50.140">
    <property type="entry name" value="Nucleic acid-binding proteins"/>
    <property type="match status" value="1"/>
</dbReference>
<feature type="binding site" evidence="7">
    <location>
        <begin position="532"/>
        <end position="535"/>
    </location>
    <ligand>
        <name>ATP</name>
        <dbReference type="ChEBI" id="CHEBI:30616"/>
    </ligand>
</feature>
<feature type="domain" description="Aminoacyl-transfer RNA synthetases class-II family profile" evidence="8">
    <location>
        <begin position="141"/>
        <end position="553"/>
    </location>
</feature>
<dbReference type="Gene3D" id="3.30.1360.30">
    <property type="entry name" value="GAD-like domain"/>
    <property type="match status" value="1"/>
</dbReference>
<dbReference type="PROSITE" id="PS50862">
    <property type="entry name" value="AA_TRNA_LIGASE_II"/>
    <property type="match status" value="1"/>
</dbReference>
<dbReference type="GO" id="GO:0006422">
    <property type="term" value="P:aspartyl-tRNA aminoacylation"/>
    <property type="evidence" value="ECO:0007669"/>
    <property type="project" value="UniProtKB-UniRule"/>
</dbReference>
<dbReference type="CDD" id="cd00777">
    <property type="entry name" value="AspRS_core"/>
    <property type="match status" value="1"/>
</dbReference>
<keyword evidence="3 7" id="KW-0547">Nucleotide-binding</keyword>
<proteinExistence type="inferred from homology"/>
<dbReference type="InterPro" id="IPR004365">
    <property type="entry name" value="NA-bd_OB_tRNA"/>
</dbReference>
<dbReference type="RefSeq" id="WP_101540026.1">
    <property type="nucleotide sequence ID" value="NZ_PKGS01000002.1"/>
</dbReference>
<reference evidence="9 10" key="1">
    <citation type="submission" date="2017-12" db="EMBL/GenBank/DDBJ databases">
        <title>Phylogenetic diversity of female urinary microbiome.</title>
        <authorList>
            <person name="Thomas-White K."/>
            <person name="Wolfe A.J."/>
        </authorList>
    </citation>
    <scope>NUCLEOTIDE SEQUENCE [LARGE SCALE GENOMIC DNA]</scope>
    <source>
        <strain evidence="9 10">UMB0119</strain>
    </source>
</reference>
<dbReference type="InterPro" id="IPR004364">
    <property type="entry name" value="Aa-tRNA-synt_II"/>
</dbReference>
<dbReference type="HAMAP" id="MF_00044">
    <property type="entry name" value="Asp_tRNA_synth_type1"/>
    <property type="match status" value="1"/>
</dbReference>
<dbReference type="SUPFAM" id="SSF55681">
    <property type="entry name" value="Class II aaRS and biotin synthetases"/>
    <property type="match status" value="1"/>
</dbReference>
<feature type="binding site" evidence="7">
    <location>
        <position position="480"/>
    </location>
    <ligand>
        <name>ATP</name>
        <dbReference type="ChEBI" id="CHEBI:30616"/>
    </ligand>
</feature>
<feature type="binding site" evidence="7">
    <location>
        <position position="487"/>
    </location>
    <ligand>
        <name>L-aspartate</name>
        <dbReference type="ChEBI" id="CHEBI:29991"/>
    </ligand>
</feature>
<feature type="binding site" evidence="7">
    <location>
        <position position="220"/>
    </location>
    <ligand>
        <name>L-aspartate</name>
        <dbReference type="ChEBI" id="CHEBI:29991"/>
    </ligand>
</feature>
<dbReference type="PANTHER" id="PTHR22594:SF5">
    <property type="entry name" value="ASPARTATE--TRNA LIGASE, MITOCHONDRIAL"/>
    <property type="match status" value="1"/>
</dbReference>
<dbReference type="PANTHER" id="PTHR22594">
    <property type="entry name" value="ASPARTYL/LYSYL-TRNA SYNTHETASE"/>
    <property type="match status" value="1"/>
</dbReference>
<feature type="binding site" evidence="7">
    <location>
        <position position="446"/>
    </location>
    <ligand>
        <name>L-aspartate</name>
        <dbReference type="ChEBI" id="CHEBI:29991"/>
    </ligand>
</feature>
<comment type="subcellular location">
    <subcellularLocation>
        <location evidence="7">Cytoplasm</location>
    </subcellularLocation>
</comment>
<dbReference type="Gene3D" id="3.30.930.10">
    <property type="entry name" value="Bira Bifunctional Protein, Domain 2"/>
    <property type="match status" value="1"/>
</dbReference>
<sequence length="590" mass="67580">MEFKRSHMCGELRSENIGEKVVLMGWVAKKRNLGSLVFFDLRDKTGITQIVVREEDKENHDLASHLGQEYVVEVKGSVRERESKNPEVATGDIEIVAEKINILDKANTPPIYIKDDDDVAENLKLKYRYLDMRKASVQKNLKLRSDIVRTIREYMYDNDFTEVETPFLTKPTPEGARDYLVPSRINQGEFYALPQSPQLLKQILMIGSLDRYFQVVKCFRDEDLRANRQPEFTQLDMELSFANQDDVIAVNEGLIKTLFDKYTDYDLTLPIPKMDYSEAMESYGSDKPDLRFGYKIQNISEIWKDSEFKVFANNTSEGKSVRAINFKNLADKYSRKQLDKLTDFVKHYGLSGLSYIKYGEEVNSSISKFLTDDILNNMVEKLEIEDNDLILIAADKDKKVLEGLGALRNKVAKDNDLYEKEYALTWVVNFPMFEYSEEDERYVSQHHPFTMPNEDDIPLLKTHPEKVRTQAYDIVINGDEMGGGSVRINNSDLQKDIFEALNLTEEDIQNKFGFFIEALSYGTPPHAGLAYGLDRLLMLFAKTDNIKDVIAFPKTQSATCPLTEAPTIVDKKALDELGVSVRSDDNGTND</sequence>
<comment type="caution">
    <text evidence="7">Lacks conserved residue(s) required for the propagation of feature annotation.</text>
</comment>
<keyword evidence="6 7" id="KW-0030">Aminoacyl-tRNA synthetase</keyword>
<keyword evidence="2 7" id="KW-0436">Ligase</keyword>
<dbReference type="InterPro" id="IPR004524">
    <property type="entry name" value="Asp-tRNA-ligase_1"/>
</dbReference>
<comment type="function">
    <text evidence="7">Catalyzes the attachment of L-aspartate to tRNA(Asp) in a two-step reaction: L-aspartate is first activated by ATP to form Asp-AMP and then transferred to the acceptor end of tRNA(Asp).</text>
</comment>
<dbReference type="AlphaFoldDB" id="A0A2I1MA08"/>
<comment type="catalytic activity">
    <reaction evidence="7">
        <text>tRNA(Asp) + L-aspartate + ATP = L-aspartyl-tRNA(Asp) + AMP + diphosphate</text>
        <dbReference type="Rhea" id="RHEA:19649"/>
        <dbReference type="Rhea" id="RHEA-COMP:9660"/>
        <dbReference type="Rhea" id="RHEA-COMP:9678"/>
        <dbReference type="ChEBI" id="CHEBI:29991"/>
        <dbReference type="ChEBI" id="CHEBI:30616"/>
        <dbReference type="ChEBI" id="CHEBI:33019"/>
        <dbReference type="ChEBI" id="CHEBI:78442"/>
        <dbReference type="ChEBI" id="CHEBI:78516"/>
        <dbReference type="ChEBI" id="CHEBI:456215"/>
        <dbReference type="EC" id="6.1.1.12"/>
    </reaction>
</comment>
<evidence type="ECO:0000256" key="6">
    <source>
        <dbReference type="ARBA" id="ARBA00023146"/>
    </source>
</evidence>
<dbReference type="GO" id="GO:0005737">
    <property type="term" value="C:cytoplasm"/>
    <property type="evidence" value="ECO:0007669"/>
    <property type="project" value="UniProtKB-SubCell"/>
</dbReference>
<dbReference type="PRINTS" id="PR01042">
    <property type="entry name" value="TRNASYNTHASP"/>
</dbReference>
<evidence type="ECO:0000256" key="1">
    <source>
        <dbReference type="ARBA" id="ARBA00006303"/>
    </source>
</evidence>
<dbReference type="SUPFAM" id="SSF55261">
    <property type="entry name" value="GAD domain-like"/>
    <property type="match status" value="1"/>
</dbReference>
<dbReference type="GO" id="GO:0004815">
    <property type="term" value="F:aspartate-tRNA ligase activity"/>
    <property type="evidence" value="ECO:0007669"/>
    <property type="project" value="UniProtKB-UniRule"/>
</dbReference>
<protein>
    <recommendedName>
        <fullName evidence="7">Aspartate--tRNA ligase</fullName>
        <ecNumber evidence="7">6.1.1.12</ecNumber>
    </recommendedName>
    <alternativeName>
        <fullName evidence="7">Aspartyl-tRNA synthetase</fullName>
        <shortName evidence="7">AspRS</shortName>
    </alternativeName>
</protein>
<dbReference type="InterPro" id="IPR029351">
    <property type="entry name" value="GAD_dom"/>
</dbReference>
<dbReference type="InterPro" id="IPR006195">
    <property type="entry name" value="aa-tRNA-synth_II"/>
</dbReference>
<dbReference type="NCBIfam" id="TIGR00459">
    <property type="entry name" value="aspS_bact"/>
    <property type="match status" value="1"/>
</dbReference>
<accession>A0A2I1MA08</accession>
<evidence type="ECO:0000256" key="3">
    <source>
        <dbReference type="ARBA" id="ARBA00022741"/>
    </source>
</evidence>
<keyword evidence="7" id="KW-0963">Cytoplasm</keyword>
<gene>
    <name evidence="7" type="primary">aspS</name>
    <name evidence="9" type="ORF">CYJ34_03840</name>
</gene>
<dbReference type="GO" id="GO:0016740">
    <property type="term" value="F:transferase activity"/>
    <property type="evidence" value="ECO:0007669"/>
    <property type="project" value="UniProtKB-ARBA"/>
</dbReference>
<dbReference type="Pfam" id="PF01336">
    <property type="entry name" value="tRNA_anti-codon"/>
    <property type="match status" value="1"/>
</dbReference>
<comment type="subunit">
    <text evidence="7">Homodimer.</text>
</comment>
<organism evidence="9 10">
    <name type="scientific">Anaerococcus octavius</name>
    <dbReference type="NCBI Taxonomy" id="54007"/>
    <lineage>
        <taxon>Bacteria</taxon>
        <taxon>Bacillati</taxon>
        <taxon>Bacillota</taxon>
        <taxon>Tissierellia</taxon>
        <taxon>Tissierellales</taxon>
        <taxon>Peptoniphilaceae</taxon>
        <taxon>Anaerococcus</taxon>
    </lineage>
</organism>
<dbReference type="CDD" id="cd04317">
    <property type="entry name" value="EcAspRS_like_N"/>
    <property type="match status" value="1"/>
</dbReference>
<dbReference type="InterPro" id="IPR004115">
    <property type="entry name" value="GAD-like_sf"/>
</dbReference>
<evidence type="ECO:0000313" key="10">
    <source>
        <dbReference type="Proteomes" id="UP000234335"/>
    </source>
</evidence>
<evidence type="ECO:0000256" key="2">
    <source>
        <dbReference type="ARBA" id="ARBA00022598"/>
    </source>
</evidence>
<evidence type="ECO:0000256" key="7">
    <source>
        <dbReference type="HAMAP-Rule" id="MF_00044"/>
    </source>
</evidence>
<dbReference type="Pfam" id="PF00152">
    <property type="entry name" value="tRNA-synt_2"/>
    <property type="match status" value="1"/>
</dbReference>
<keyword evidence="5 7" id="KW-0648">Protein biosynthesis</keyword>
<dbReference type="InterPro" id="IPR047089">
    <property type="entry name" value="Asp-tRNA-ligase_1_N"/>
</dbReference>
<feature type="region of interest" description="Aspartate" evidence="7">
    <location>
        <begin position="198"/>
        <end position="201"/>
    </location>
</feature>
<evidence type="ECO:0000259" key="8">
    <source>
        <dbReference type="PROSITE" id="PS50862"/>
    </source>
</evidence>
<dbReference type="EC" id="6.1.1.12" evidence="7"/>
<dbReference type="Pfam" id="PF02938">
    <property type="entry name" value="GAD"/>
    <property type="match status" value="1"/>
</dbReference>
<keyword evidence="4 7" id="KW-0067">ATP-binding</keyword>
<evidence type="ECO:0000313" key="9">
    <source>
        <dbReference type="EMBL" id="PKZ16927.1"/>
    </source>
</evidence>
<dbReference type="InterPro" id="IPR012340">
    <property type="entry name" value="NA-bd_OB-fold"/>
</dbReference>
<dbReference type="GO" id="GO:0005524">
    <property type="term" value="F:ATP binding"/>
    <property type="evidence" value="ECO:0007669"/>
    <property type="project" value="UniProtKB-UniRule"/>
</dbReference>
<dbReference type="SUPFAM" id="SSF50249">
    <property type="entry name" value="Nucleic acid-binding proteins"/>
    <property type="match status" value="1"/>
</dbReference>
<name>A0A2I1MA08_9FIRM</name>
<feature type="binding site" evidence="7">
    <location>
        <position position="174"/>
    </location>
    <ligand>
        <name>L-aspartate</name>
        <dbReference type="ChEBI" id="CHEBI:29991"/>
    </ligand>
</feature>
<dbReference type="GO" id="GO:0140096">
    <property type="term" value="F:catalytic activity, acting on a protein"/>
    <property type="evidence" value="ECO:0007669"/>
    <property type="project" value="UniProtKB-ARBA"/>
</dbReference>
<comment type="similarity">
    <text evidence="1 7">Belongs to the class-II aminoacyl-tRNA synthetase family. Type 1 subfamily.</text>
</comment>
<keyword evidence="10" id="KW-1185">Reference proteome</keyword>
<dbReference type="EMBL" id="PKGS01000002">
    <property type="protein sequence ID" value="PKZ16927.1"/>
    <property type="molecule type" value="Genomic_DNA"/>
</dbReference>
<dbReference type="InterPro" id="IPR045864">
    <property type="entry name" value="aa-tRNA-synth_II/BPL/LPL"/>
</dbReference>
<feature type="binding site" evidence="7">
    <location>
        <begin position="220"/>
        <end position="222"/>
    </location>
    <ligand>
        <name>ATP</name>
        <dbReference type="ChEBI" id="CHEBI:30616"/>
    </ligand>
</feature>
<evidence type="ECO:0000256" key="4">
    <source>
        <dbReference type="ARBA" id="ARBA00022840"/>
    </source>
</evidence>
<evidence type="ECO:0000256" key="5">
    <source>
        <dbReference type="ARBA" id="ARBA00022917"/>
    </source>
</evidence>
<dbReference type="GO" id="GO:0003676">
    <property type="term" value="F:nucleic acid binding"/>
    <property type="evidence" value="ECO:0007669"/>
    <property type="project" value="InterPro"/>
</dbReference>
<dbReference type="InterPro" id="IPR047090">
    <property type="entry name" value="AspRS_core"/>
</dbReference>
<feature type="binding site" evidence="7">
    <location>
        <position position="229"/>
    </location>
    <ligand>
        <name>ATP</name>
        <dbReference type="ChEBI" id="CHEBI:30616"/>
    </ligand>
</feature>